<organism evidence="1">
    <name type="scientific">marine metagenome</name>
    <dbReference type="NCBI Taxonomy" id="408172"/>
    <lineage>
        <taxon>unclassified sequences</taxon>
        <taxon>metagenomes</taxon>
        <taxon>ecological metagenomes</taxon>
    </lineage>
</organism>
<name>A0A383ADN4_9ZZZZ</name>
<proteinExistence type="predicted"/>
<evidence type="ECO:0000313" key="1">
    <source>
        <dbReference type="EMBL" id="SVE05703.1"/>
    </source>
</evidence>
<sequence>MTKEKSPLKWKFKTGGCVEKSPAVSDGIDKSIPKFFTH</sequence>
<accession>A0A383ADN4</accession>
<protein>
    <submittedName>
        <fullName evidence="1">Uncharacterized protein</fullName>
    </submittedName>
</protein>
<dbReference type="AlphaFoldDB" id="A0A383ADN4"/>
<gene>
    <name evidence="1" type="ORF">METZ01_LOCUS458557</name>
</gene>
<dbReference type="EMBL" id="UINC01191190">
    <property type="protein sequence ID" value="SVE05703.1"/>
    <property type="molecule type" value="Genomic_DNA"/>
</dbReference>
<reference evidence="1" key="1">
    <citation type="submission" date="2018-05" db="EMBL/GenBank/DDBJ databases">
        <authorList>
            <person name="Lanie J.A."/>
            <person name="Ng W.-L."/>
            <person name="Kazmierczak K.M."/>
            <person name="Andrzejewski T.M."/>
            <person name="Davidsen T.M."/>
            <person name="Wayne K.J."/>
            <person name="Tettelin H."/>
            <person name="Glass J.I."/>
            <person name="Rusch D."/>
            <person name="Podicherti R."/>
            <person name="Tsui H.-C.T."/>
            <person name="Winkler M.E."/>
        </authorList>
    </citation>
    <scope>NUCLEOTIDE SEQUENCE</scope>
</reference>